<protein>
    <recommendedName>
        <fullName evidence="3">DUF4294 domain-containing protein</fullName>
    </recommendedName>
</protein>
<keyword evidence="2" id="KW-1185">Reference proteome</keyword>
<dbReference type="Proteomes" id="UP001597511">
    <property type="component" value="Unassembled WGS sequence"/>
</dbReference>
<name>A0ABW6A6N9_9BACT</name>
<gene>
    <name evidence="1" type="ORF">ACFS6H_15070</name>
</gene>
<evidence type="ECO:0008006" key="3">
    <source>
        <dbReference type="Google" id="ProtNLM"/>
    </source>
</evidence>
<evidence type="ECO:0000313" key="2">
    <source>
        <dbReference type="Proteomes" id="UP001597511"/>
    </source>
</evidence>
<proteinExistence type="predicted"/>
<accession>A0ABW6A6N9</accession>
<evidence type="ECO:0000313" key="1">
    <source>
        <dbReference type="EMBL" id="MFD2921045.1"/>
    </source>
</evidence>
<organism evidence="1 2">
    <name type="scientific">Terrimonas rubra</name>
    <dbReference type="NCBI Taxonomy" id="1035890"/>
    <lineage>
        <taxon>Bacteria</taxon>
        <taxon>Pseudomonadati</taxon>
        <taxon>Bacteroidota</taxon>
        <taxon>Chitinophagia</taxon>
        <taxon>Chitinophagales</taxon>
        <taxon>Chitinophagaceae</taxon>
        <taxon>Terrimonas</taxon>
    </lineage>
</organism>
<dbReference type="EMBL" id="JBHUOZ010000003">
    <property type="protein sequence ID" value="MFD2921045.1"/>
    <property type="molecule type" value="Genomic_DNA"/>
</dbReference>
<dbReference type="RefSeq" id="WP_386100586.1">
    <property type="nucleotide sequence ID" value="NZ_JBHUOZ010000003.1"/>
</dbReference>
<sequence length="235" mass="27125">MIKKLFLTISYTIVGITITMGQIENSFVVVNYNNAVQNDMRYIAGKYCRSNPYKGSFNSFLHHLVNDPTLKDKEQIKKTDSTLYSFSAFYTTHQPFPLKSSKVQVTLWEESVLLNKSLSIRDTLVNYILSAYYPNTATNRKKVKKIVRRIFKKAKPYFSEATKTETKNKKKEIVGGGYNMFLLMHGMAPLGILWDIDDKSQEIGLYLVFRIRNRNNRSETPVPLRPRFGRTIPAS</sequence>
<comment type="caution">
    <text evidence="1">The sequence shown here is derived from an EMBL/GenBank/DDBJ whole genome shotgun (WGS) entry which is preliminary data.</text>
</comment>
<reference evidence="2" key="1">
    <citation type="journal article" date="2019" name="Int. J. Syst. Evol. Microbiol.">
        <title>The Global Catalogue of Microorganisms (GCM) 10K type strain sequencing project: providing services to taxonomists for standard genome sequencing and annotation.</title>
        <authorList>
            <consortium name="The Broad Institute Genomics Platform"/>
            <consortium name="The Broad Institute Genome Sequencing Center for Infectious Disease"/>
            <person name="Wu L."/>
            <person name="Ma J."/>
        </authorList>
    </citation>
    <scope>NUCLEOTIDE SEQUENCE [LARGE SCALE GENOMIC DNA]</scope>
    <source>
        <strain evidence="2">KCTC 23299</strain>
    </source>
</reference>